<dbReference type="InterPro" id="IPR007428">
    <property type="entry name" value="MlaA"/>
</dbReference>
<comment type="caution">
    <text evidence="3">The sequence shown here is derived from an EMBL/GenBank/DDBJ whole genome shotgun (WGS) entry which is preliminary data.</text>
</comment>
<evidence type="ECO:0000313" key="4">
    <source>
        <dbReference type="Proteomes" id="UP001521181"/>
    </source>
</evidence>
<dbReference type="PRINTS" id="PR01805">
    <property type="entry name" value="VACJLIPOPROT"/>
</dbReference>
<dbReference type="PANTHER" id="PTHR30035:SF3">
    <property type="entry name" value="INTERMEMBRANE PHOSPHOLIPID TRANSPORT SYSTEM LIPOPROTEIN MLAA"/>
    <property type="match status" value="1"/>
</dbReference>
<protein>
    <submittedName>
        <fullName evidence="3">VacJ family lipoprotein</fullName>
    </submittedName>
</protein>
<dbReference type="PANTHER" id="PTHR30035">
    <property type="entry name" value="LIPOPROTEIN VACJ-RELATED"/>
    <property type="match status" value="1"/>
</dbReference>
<gene>
    <name evidence="3" type="ORF">LZA78_07685</name>
</gene>
<reference evidence="3 4" key="1">
    <citation type="submission" date="2021-12" db="EMBL/GenBank/DDBJ databases">
        <title>Sinirhodobacter sp. WL0062 is a bacterium isolated from seawater.</title>
        <authorList>
            <person name="Wang L."/>
            <person name="He W."/>
            <person name="Zhang D.-F."/>
        </authorList>
    </citation>
    <scope>NUCLEOTIDE SEQUENCE [LARGE SCALE GENOMIC DNA]</scope>
    <source>
        <strain evidence="3 4">WL0062</strain>
    </source>
</reference>
<keyword evidence="3" id="KW-0449">Lipoprotein</keyword>
<dbReference type="Proteomes" id="UP001521181">
    <property type="component" value="Unassembled WGS sequence"/>
</dbReference>
<keyword evidence="4" id="KW-1185">Reference proteome</keyword>
<organism evidence="3 4">
    <name type="scientific">Rhodobacter flavimaris</name>
    <dbReference type="NCBI Taxonomy" id="2907145"/>
    <lineage>
        <taxon>Bacteria</taxon>
        <taxon>Pseudomonadati</taxon>
        <taxon>Pseudomonadota</taxon>
        <taxon>Alphaproteobacteria</taxon>
        <taxon>Rhodobacterales</taxon>
        <taxon>Rhodobacter group</taxon>
        <taxon>Rhodobacter</taxon>
    </lineage>
</organism>
<evidence type="ECO:0000256" key="2">
    <source>
        <dbReference type="ARBA" id="ARBA00022729"/>
    </source>
</evidence>
<sequence>MQSLTLQTGALAVCAVLAGCGGAPPQEEQFWDPHEEQNRSTHEFNKNLDQVFATAIKPIVLPDPVFVGFSNASSNLGLPSKVVNSVLQGRAEPAVENTLRFVINSTIGIGGLFDPAGSVFGLHETDTDFGETLYVWGWSEGAYIVLPVVGPSTERDAVGWLVDLALDPVNVMFEGQDAVAVTGVRIAGKIADRKRFGDTVDSVLHESADSYAQTRLLYLQSRRYQLSGRQENDADAFDPYEDPYAE</sequence>
<comment type="similarity">
    <text evidence="1">Belongs to the MlaA family.</text>
</comment>
<keyword evidence="2" id="KW-0732">Signal</keyword>
<dbReference type="RefSeq" id="WP_233676350.1">
    <property type="nucleotide sequence ID" value="NZ_JAJUOS010000004.1"/>
</dbReference>
<accession>A0ABS8YX79</accession>
<dbReference type="EMBL" id="JAJUOS010000004">
    <property type="protein sequence ID" value="MCE5973356.1"/>
    <property type="molecule type" value="Genomic_DNA"/>
</dbReference>
<name>A0ABS8YX79_9RHOB</name>
<evidence type="ECO:0000256" key="1">
    <source>
        <dbReference type="ARBA" id="ARBA00010634"/>
    </source>
</evidence>
<proteinExistence type="inferred from homology"/>
<dbReference type="Pfam" id="PF04333">
    <property type="entry name" value="MlaA"/>
    <property type="match status" value="1"/>
</dbReference>
<evidence type="ECO:0000313" key="3">
    <source>
        <dbReference type="EMBL" id="MCE5973356.1"/>
    </source>
</evidence>